<dbReference type="AlphaFoldDB" id="A0A6J4T421"/>
<evidence type="ECO:0000256" key="2">
    <source>
        <dbReference type="ARBA" id="ARBA00023125"/>
    </source>
</evidence>
<dbReference type="PROSITE" id="PS50042">
    <property type="entry name" value="CNMP_BINDING_3"/>
    <property type="match status" value="1"/>
</dbReference>
<dbReference type="SMART" id="SM00100">
    <property type="entry name" value="cNMP"/>
    <property type="match status" value="1"/>
</dbReference>
<dbReference type="SUPFAM" id="SSF51206">
    <property type="entry name" value="cAMP-binding domain-like"/>
    <property type="match status" value="1"/>
</dbReference>
<dbReference type="InterPro" id="IPR014710">
    <property type="entry name" value="RmlC-like_jellyroll"/>
</dbReference>
<evidence type="ECO:0000256" key="1">
    <source>
        <dbReference type="ARBA" id="ARBA00023015"/>
    </source>
</evidence>
<dbReference type="FunFam" id="1.10.10.10:FF:000019">
    <property type="entry name" value="Crp/Fnr family transcriptional regulator"/>
    <property type="match status" value="1"/>
</dbReference>
<keyword evidence="2" id="KW-0238">DNA-binding</keyword>
<dbReference type="InterPro" id="IPR012318">
    <property type="entry name" value="HTH_CRP"/>
</dbReference>
<evidence type="ECO:0000256" key="3">
    <source>
        <dbReference type="ARBA" id="ARBA00023163"/>
    </source>
</evidence>
<accession>A0A6J4T421</accession>
<dbReference type="Pfam" id="PF13545">
    <property type="entry name" value="HTH_Crp_2"/>
    <property type="match status" value="1"/>
</dbReference>
<dbReference type="Gene3D" id="1.10.10.10">
    <property type="entry name" value="Winged helix-like DNA-binding domain superfamily/Winged helix DNA-binding domain"/>
    <property type="match status" value="1"/>
</dbReference>
<dbReference type="GO" id="GO:0005829">
    <property type="term" value="C:cytosol"/>
    <property type="evidence" value="ECO:0007669"/>
    <property type="project" value="TreeGrafter"/>
</dbReference>
<dbReference type="SMART" id="SM00419">
    <property type="entry name" value="HTH_CRP"/>
    <property type="match status" value="1"/>
</dbReference>
<dbReference type="InterPro" id="IPR050397">
    <property type="entry name" value="Env_Response_Regulators"/>
</dbReference>
<name>A0A6J4T421_9ACTN</name>
<dbReference type="EMBL" id="CADCVM010000352">
    <property type="protein sequence ID" value="CAA9512856.1"/>
    <property type="molecule type" value="Genomic_DNA"/>
</dbReference>
<dbReference type="PROSITE" id="PS51063">
    <property type="entry name" value="HTH_CRP_2"/>
    <property type="match status" value="1"/>
</dbReference>
<evidence type="ECO:0000259" key="4">
    <source>
        <dbReference type="PROSITE" id="PS50042"/>
    </source>
</evidence>
<dbReference type="InterPro" id="IPR018490">
    <property type="entry name" value="cNMP-bd_dom_sf"/>
</dbReference>
<protein>
    <submittedName>
        <fullName evidence="6">Transcriptional regulator, Crp/Fnr family</fullName>
    </submittedName>
</protein>
<dbReference type="Gene3D" id="2.60.120.10">
    <property type="entry name" value="Jelly Rolls"/>
    <property type="match status" value="1"/>
</dbReference>
<feature type="domain" description="Cyclic nucleotide-binding" evidence="4">
    <location>
        <begin position="9"/>
        <end position="119"/>
    </location>
</feature>
<reference evidence="6" key="1">
    <citation type="submission" date="2020-02" db="EMBL/GenBank/DDBJ databases">
        <authorList>
            <person name="Meier V. D."/>
        </authorList>
    </citation>
    <scope>NUCLEOTIDE SEQUENCE</scope>
    <source>
        <strain evidence="6">AVDCRST_MAG05</strain>
    </source>
</reference>
<dbReference type="InterPro" id="IPR000595">
    <property type="entry name" value="cNMP-bd_dom"/>
</dbReference>
<dbReference type="InterPro" id="IPR036390">
    <property type="entry name" value="WH_DNA-bd_sf"/>
</dbReference>
<evidence type="ECO:0000313" key="6">
    <source>
        <dbReference type="EMBL" id="CAA9512856.1"/>
    </source>
</evidence>
<keyword evidence="3" id="KW-0804">Transcription</keyword>
<proteinExistence type="predicted"/>
<dbReference type="GO" id="GO:0003700">
    <property type="term" value="F:DNA-binding transcription factor activity"/>
    <property type="evidence" value="ECO:0007669"/>
    <property type="project" value="TreeGrafter"/>
</dbReference>
<dbReference type="PANTHER" id="PTHR24567">
    <property type="entry name" value="CRP FAMILY TRANSCRIPTIONAL REGULATORY PROTEIN"/>
    <property type="match status" value="1"/>
</dbReference>
<evidence type="ECO:0000259" key="5">
    <source>
        <dbReference type="PROSITE" id="PS51063"/>
    </source>
</evidence>
<dbReference type="SUPFAM" id="SSF46785">
    <property type="entry name" value="Winged helix' DNA-binding domain"/>
    <property type="match status" value="1"/>
</dbReference>
<keyword evidence="1" id="KW-0805">Transcription regulation</keyword>
<feature type="domain" description="HTH crp-type" evidence="5">
    <location>
        <begin position="150"/>
        <end position="223"/>
    </location>
</feature>
<dbReference type="Pfam" id="PF00027">
    <property type="entry name" value="cNMP_binding"/>
    <property type="match status" value="1"/>
</dbReference>
<organism evidence="6">
    <name type="scientific">uncultured Rubrobacteraceae bacterium</name>
    <dbReference type="NCBI Taxonomy" id="349277"/>
    <lineage>
        <taxon>Bacteria</taxon>
        <taxon>Bacillati</taxon>
        <taxon>Actinomycetota</taxon>
        <taxon>Rubrobacteria</taxon>
        <taxon>Rubrobacterales</taxon>
        <taxon>Rubrobacteraceae</taxon>
        <taxon>environmental samples</taxon>
    </lineage>
</organism>
<dbReference type="PANTHER" id="PTHR24567:SF74">
    <property type="entry name" value="HTH-TYPE TRANSCRIPTIONAL REGULATOR ARCR"/>
    <property type="match status" value="1"/>
</dbReference>
<dbReference type="CDD" id="cd00038">
    <property type="entry name" value="CAP_ED"/>
    <property type="match status" value="1"/>
</dbReference>
<gene>
    <name evidence="6" type="ORF">AVDCRST_MAG05-3131</name>
</gene>
<dbReference type="InterPro" id="IPR036388">
    <property type="entry name" value="WH-like_DNA-bd_sf"/>
</dbReference>
<sequence>MEIDPSLPEYTRLQEEECRSLLRLLEEMGIATADRTYAPGDAVYREGEYGDALYVLVSGVMKLFRPYSGSKEATLRLLRDWDIFGHLAFAGEARQRAYAEAVTDCVVTKVPKIFVERAVRQEPRVAFKIMTLLELRLVQYEELVKCLLPRETEVRLANLLPILAQKFGDRRDGVVTIDLRLTHQDLAAMVASTRESVTKVLNEMRGRDLIEVEAGRITLKDWRALAALSGG</sequence>
<dbReference type="GO" id="GO:0003677">
    <property type="term" value="F:DNA binding"/>
    <property type="evidence" value="ECO:0007669"/>
    <property type="project" value="UniProtKB-KW"/>
</dbReference>